<feature type="signal peptide" evidence="2">
    <location>
        <begin position="1"/>
        <end position="27"/>
    </location>
</feature>
<evidence type="ECO:0000256" key="1">
    <source>
        <dbReference type="SAM" id="MobiDB-lite"/>
    </source>
</evidence>
<organism evidence="3 4">
    <name type="scientific">Pseudoneurospora amorphoporcata</name>
    <dbReference type="NCBI Taxonomy" id="241081"/>
    <lineage>
        <taxon>Eukaryota</taxon>
        <taxon>Fungi</taxon>
        <taxon>Dikarya</taxon>
        <taxon>Ascomycota</taxon>
        <taxon>Pezizomycotina</taxon>
        <taxon>Sordariomycetes</taxon>
        <taxon>Sordariomycetidae</taxon>
        <taxon>Sordariales</taxon>
        <taxon>Sordariaceae</taxon>
        <taxon>Pseudoneurospora</taxon>
    </lineage>
</organism>
<evidence type="ECO:0000256" key="2">
    <source>
        <dbReference type="SAM" id="SignalP"/>
    </source>
</evidence>
<keyword evidence="2" id="KW-0732">Signal</keyword>
<protein>
    <recommendedName>
        <fullName evidence="5">Secreted protein</fullName>
    </recommendedName>
</protein>
<feature type="compositionally biased region" description="Polar residues" evidence="1">
    <location>
        <begin position="92"/>
        <end position="106"/>
    </location>
</feature>
<feature type="compositionally biased region" description="Low complexity" evidence="1">
    <location>
        <begin position="73"/>
        <end position="86"/>
    </location>
</feature>
<dbReference type="Proteomes" id="UP001303222">
    <property type="component" value="Unassembled WGS sequence"/>
</dbReference>
<reference evidence="3" key="1">
    <citation type="journal article" date="2023" name="Mol. Phylogenet. Evol.">
        <title>Genome-scale phylogeny and comparative genomics of the fungal order Sordariales.</title>
        <authorList>
            <person name="Hensen N."/>
            <person name="Bonometti L."/>
            <person name="Westerberg I."/>
            <person name="Brannstrom I.O."/>
            <person name="Guillou S."/>
            <person name="Cros-Aarteil S."/>
            <person name="Calhoun S."/>
            <person name="Haridas S."/>
            <person name="Kuo A."/>
            <person name="Mondo S."/>
            <person name="Pangilinan J."/>
            <person name="Riley R."/>
            <person name="LaButti K."/>
            <person name="Andreopoulos B."/>
            <person name="Lipzen A."/>
            <person name="Chen C."/>
            <person name="Yan M."/>
            <person name="Daum C."/>
            <person name="Ng V."/>
            <person name="Clum A."/>
            <person name="Steindorff A."/>
            <person name="Ohm R.A."/>
            <person name="Martin F."/>
            <person name="Silar P."/>
            <person name="Natvig D.O."/>
            <person name="Lalanne C."/>
            <person name="Gautier V."/>
            <person name="Ament-Velasquez S.L."/>
            <person name="Kruys A."/>
            <person name="Hutchinson M.I."/>
            <person name="Powell A.J."/>
            <person name="Barry K."/>
            <person name="Miller A.N."/>
            <person name="Grigoriev I.V."/>
            <person name="Debuchy R."/>
            <person name="Gladieux P."/>
            <person name="Hiltunen Thoren M."/>
            <person name="Johannesson H."/>
        </authorList>
    </citation>
    <scope>NUCLEOTIDE SEQUENCE</scope>
    <source>
        <strain evidence="3">CBS 626.80</strain>
    </source>
</reference>
<gene>
    <name evidence="3" type="ORF">QBC32DRAFT_150204</name>
</gene>
<evidence type="ECO:0000313" key="4">
    <source>
        <dbReference type="Proteomes" id="UP001303222"/>
    </source>
</evidence>
<feature type="compositionally biased region" description="Basic residues" evidence="1">
    <location>
        <begin position="110"/>
        <end position="120"/>
    </location>
</feature>
<accession>A0AAN6SFX7</accession>
<dbReference type="AlphaFoldDB" id="A0AAN6SFX7"/>
<evidence type="ECO:0000313" key="3">
    <source>
        <dbReference type="EMBL" id="KAK3952099.1"/>
    </source>
</evidence>
<sequence>MFSPCRFKVRMLSMSLSGLVCPARLWACFLRPRVHNTWERDYKMKKSIRQRKKRTEVREEVGRPIRLSSRTLQSPSIIASPQSPKSNPKLPSWQTGFRRISSSPHPSCSRLKRWGKKGYQPKRNPVIHDLFVRPLVS</sequence>
<proteinExistence type="predicted"/>
<reference evidence="3" key="2">
    <citation type="submission" date="2023-06" db="EMBL/GenBank/DDBJ databases">
        <authorList>
            <consortium name="Lawrence Berkeley National Laboratory"/>
            <person name="Mondo S.J."/>
            <person name="Hensen N."/>
            <person name="Bonometti L."/>
            <person name="Westerberg I."/>
            <person name="Brannstrom I.O."/>
            <person name="Guillou S."/>
            <person name="Cros-Aarteil S."/>
            <person name="Calhoun S."/>
            <person name="Haridas S."/>
            <person name="Kuo A."/>
            <person name="Pangilinan J."/>
            <person name="Riley R."/>
            <person name="Labutti K."/>
            <person name="Andreopoulos B."/>
            <person name="Lipzen A."/>
            <person name="Chen C."/>
            <person name="Yanf M."/>
            <person name="Daum C."/>
            <person name="Ng V."/>
            <person name="Clum A."/>
            <person name="Steindorff A."/>
            <person name="Ohm R."/>
            <person name="Martin F."/>
            <person name="Silar P."/>
            <person name="Natvig D."/>
            <person name="Lalanne C."/>
            <person name="Gautier V."/>
            <person name="Ament-Velasquez S.L."/>
            <person name="Kruys A."/>
            <person name="Hutchinson M.I."/>
            <person name="Powell A.J."/>
            <person name="Barry K."/>
            <person name="Miller A.N."/>
            <person name="Grigoriev I.V."/>
            <person name="Debuchy R."/>
            <person name="Gladieux P."/>
            <person name="Thoren M.H."/>
            <person name="Johannesson H."/>
        </authorList>
    </citation>
    <scope>NUCLEOTIDE SEQUENCE</scope>
    <source>
        <strain evidence="3">CBS 626.80</strain>
    </source>
</reference>
<feature type="region of interest" description="Disordered" evidence="1">
    <location>
        <begin position="50"/>
        <end position="120"/>
    </location>
</feature>
<dbReference type="EMBL" id="MU859131">
    <property type="protein sequence ID" value="KAK3952099.1"/>
    <property type="molecule type" value="Genomic_DNA"/>
</dbReference>
<evidence type="ECO:0008006" key="5">
    <source>
        <dbReference type="Google" id="ProtNLM"/>
    </source>
</evidence>
<name>A0AAN6SFX7_9PEZI</name>
<keyword evidence="4" id="KW-1185">Reference proteome</keyword>
<feature type="chain" id="PRO_5043028645" description="Secreted protein" evidence="2">
    <location>
        <begin position="28"/>
        <end position="137"/>
    </location>
</feature>
<comment type="caution">
    <text evidence="3">The sequence shown here is derived from an EMBL/GenBank/DDBJ whole genome shotgun (WGS) entry which is preliminary data.</text>
</comment>